<evidence type="ECO:0000313" key="2">
    <source>
        <dbReference type="Proteomes" id="UP000887013"/>
    </source>
</evidence>
<comment type="caution">
    <text evidence="1">The sequence shown here is derived from an EMBL/GenBank/DDBJ whole genome shotgun (WGS) entry which is preliminary data.</text>
</comment>
<keyword evidence="2" id="KW-1185">Reference proteome</keyword>
<dbReference type="AlphaFoldDB" id="A0A8X6P0K3"/>
<proteinExistence type="predicted"/>
<dbReference type="EMBL" id="BMAW01110239">
    <property type="protein sequence ID" value="GFT42221.1"/>
    <property type="molecule type" value="Genomic_DNA"/>
</dbReference>
<reference evidence="1" key="1">
    <citation type="submission" date="2020-08" db="EMBL/GenBank/DDBJ databases">
        <title>Multicomponent nature underlies the extraordinary mechanical properties of spider dragline silk.</title>
        <authorList>
            <person name="Kono N."/>
            <person name="Nakamura H."/>
            <person name="Mori M."/>
            <person name="Yoshida Y."/>
            <person name="Ohtoshi R."/>
            <person name="Malay A.D."/>
            <person name="Moran D.A.P."/>
            <person name="Tomita M."/>
            <person name="Numata K."/>
            <person name="Arakawa K."/>
        </authorList>
    </citation>
    <scope>NUCLEOTIDE SEQUENCE</scope>
</reference>
<evidence type="ECO:0000313" key="1">
    <source>
        <dbReference type="EMBL" id="GFT42221.1"/>
    </source>
</evidence>
<protein>
    <submittedName>
        <fullName evidence="1">Uncharacterized protein</fullName>
    </submittedName>
</protein>
<accession>A0A8X6P0K3</accession>
<organism evidence="1 2">
    <name type="scientific">Nephila pilipes</name>
    <name type="common">Giant wood spider</name>
    <name type="synonym">Nephila maculata</name>
    <dbReference type="NCBI Taxonomy" id="299642"/>
    <lineage>
        <taxon>Eukaryota</taxon>
        <taxon>Metazoa</taxon>
        <taxon>Ecdysozoa</taxon>
        <taxon>Arthropoda</taxon>
        <taxon>Chelicerata</taxon>
        <taxon>Arachnida</taxon>
        <taxon>Araneae</taxon>
        <taxon>Araneomorphae</taxon>
        <taxon>Entelegynae</taxon>
        <taxon>Araneoidea</taxon>
        <taxon>Nephilidae</taxon>
        <taxon>Nephila</taxon>
    </lineage>
</organism>
<dbReference type="Proteomes" id="UP000887013">
    <property type="component" value="Unassembled WGS sequence"/>
</dbReference>
<gene>
    <name evidence="1" type="ORF">NPIL_125041</name>
</gene>
<dbReference type="OrthoDB" id="6464136at2759"/>
<name>A0A8X6P0K3_NEPPI</name>
<sequence length="89" mass="9920">MTGKDTETLKLKDESKQKKAIPVVRSVTVYKICQGSGLDVELKQGKELTSKPENKTRTVIPVIQSLTIFKFCDALNIKVTLADPPFKLK</sequence>